<evidence type="ECO:0000313" key="1">
    <source>
        <dbReference type="EMBL" id="OCB70127.1"/>
    </source>
</evidence>
<dbReference type="Proteomes" id="UP000093343">
    <property type="component" value="Unassembled WGS sequence"/>
</dbReference>
<reference evidence="2" key="1">
    <citation type="submission" date="2016-03" db="EMBL/GenBank/DDBJ databases">
        <title>Draft genome sequence of Paenibacillus glacialis DSM 22343.</title>
        <authorList>
            <person name="Shin S.-K."/>
            <person name="Yi H."/>
        </authorList>
    </citation>
    <scope>NUCLEOTIDE SEQUENCE [LARGE SCALE GENOMIC DNA]</scope>
    <source>
        <strain evidence="2">CCUG 60099</strain>
    </source>
</reference>
<comment type="caution">
    <text evidence="1">The sequence shown here is derived from an EMBL/GenBank/DDBJ whole genome shotgun (WGS) entry which is preliminary data.</text>
</comment>
<protein>
    <submittedName>
        <fullName evidence="1">Uncharacterized protein</fullName>
    </submittedName>
</protein>
<sequence>MPKNKLFKSQNYSLKNYYFYFFTHFIFENALKFHFEIFHFNLYAAQNTNLQMTLEQPLHLQS</sequence>
<dbReference type="EMBL" id="LVEN01000044">
    <property type="protein sequence ID" value="OCB70127.1"/>
    <property type="molecule type" value="Genomic_DNA"/>
</dbReference>
<keyword evidence="2" id="KW-1185">Reference proteome</keyword>
<gene>
    <name evidence="1" type="ORF">FLP_20935</name>
</gene>
<accession>A0ABX2XDZ7</accession>
<organism evidence="1 2">
    <name type="scientific">Flavobacterium piscis</name>
    <dbReference type="NCBI Taxonomy" id="1114874"/>
    <lineage>
        <taxon>Bacteria</taxon>
        <taxon>Pseudomonadati</taxon>
        <taxon>Bacteroidota</taxon>
        <taxon>Flavobacteriia</taxon>
        <taxon>Flavobacteriales</taxon>
        <taxon>Flavobacteriaceae</taxon>
        <taxon>Flavobacterium</taxon>
    </lineage>
</organism>
<name>A0ABX2XDZ7_9FLAO</name>
<proteinExistence type="predicted"/>
<evidence type="ECO:0000313" key="2">
    <source>
        <dbReference type="Proteomes" id="UP000093343"/>
    </source>
</evidence>